<accession>A0ABU2S0A1</accession>
<evidence type="ECO:0000256" key="1">
    <source>
        <dbReference type="SAM" id="MobiDB-lite"/>
    </source>
</evidence>
<dbReference type="PROSITE" id="PS51257">
    <property type="entry name" value="PROKAR_LIPOPROTEIN"/>
    <property type="match status" value="1"/>
</dbReference>
<gene>
    <name evidence="3" type="ORF">RM779_05780</name>
</gene>
<proteinExistence type="predicted"/>
<evidence type="ECO:0000313" key="4">
    <source>
        <dbReference type="Proteomes" id="UP001183615"/>
    </source>
</evidence>
<dbReference type="InterPro" id="IPR012938">
    <property type="entry name" value="Glc/Sorbosone_DH"/>
</dbReference>
<comment type="caution">
    <text evidence="3">The sequence shown here is derived from an EMBL/GenBank/DDBJ whole genome shotgun (WGS) entry which is preliminary data.</text>
</comment>
<feature type="region of interest" description="Disordered" evidence="1">
    <location>
        <begin position="19"/>
        <end position="70"/>
    </location>
</feature>
<dbReference type="RefSeq" id="WP_311616429.1">
    <property type="nucleotide sequence ID" value="NZ_JAVREV010000002.1"/>
</dbReference>
<dbReference type="SUPFAM" id="SSF63829">
    <property type="entry name" value="Calcium-dependent phosphotriesterase"/>
    <property type="match status" value="1"/>
</dbReference>
<sequence length="356" mass="36066">MGRRVAVVAVTGALAAGCSIGPAADRAERESSSARPTPTGDPSVPEPGGDATEDARPGPSPAPATGTATATDTEATGLTGACCVAGLPDSEDLLVGSGDTVLLHRADGDGELAEIGTVPGELLALAVPSQATGNQVRVVAFYAGPEGGEIVSYLYYPDKDSDPWGQSGSTLLREPIPLGGDAGRGGAVLAFGPDGELYAGTGDAGDPELAADETSLAGKILQIDPNQSRQQPTVHSPGPYTDVRGLAWDGDRMWAVDAGEDGGTRLLSVVPGGEPVEKWETADEAPAGLAASRGSLWMPGSDGGQLWRIPLNGGTGLVSDPQEVLDVTEPRGIFPVAGSDELRLLSGDDLVRLDVT</sequence>
<evidence type="ECO:0000313" key="3">
    <source>
        <dbReference type="EMBL" id="MDT0442111.1"/>
    </source>
</evidence>
<organism evidence="3 4">
    <name type="scientific">Streptomyces johnsoniae</name>
    <dbReference type="NCBI Taxonomy" id="3075532"/>
    <lineage>
        <taxon>Bacteria</taxon>
        <taxon>Bacillati</taxon>
        <taxon>Actinomycetota</taxon>
        <taxon>Actinomycetes</taxon>
        <taxon>Kitasatosporales</taxon>
        <taxon>Streptomycetaceae</taxon>
        <taxon>Streptomyces</taxon>
    </lineage>
</organism>
<keyword evidence="4" id="KW-1185">Reference proteome</keyword>
<name>A0ABU2S0A1_9ACTN</name>
<dbReference type="Proteomes" id="UP001183615">
    <property type="component" value="Unassembled WGS sequence"/>
</dbReference>
<reference evidence="4" key="1">
    <citation type="submission" date="2023-07" db="EMBL/GenBank/DDBJ databases">
        <title>30 novel species of actinomycetes from the DSMZ collection.</title>
        <authorList>
            <person name="Nouioui I."/>
        </authorList>
    </citation>
    <scope>NUCLEOTIDE SEQUENCE [LARGE SCALE GENOMIC DNA]</scope>
    <source>
        <strain evidence="4">DSM 41886</strain>
    </source>
</reference>
<dbReference type="EMBL" id="JAVREV010000002">
    <property type="protein sequence ID" value="MDT0442111.1"/>
    <property type="molecule type" value="Genomic_DNA"/>
</dbReference>
<dbReference type="Pfam" id="PF07995">
    <property type="entry name" value="GSDH"/>
    <property type="match status" value="1"/>
</dbReference>
<dbReference type="InterPro" id="IPR011042">
    <property type="entry name" value="6-blade_b-propeller_TolB-like"/>
</dbReference>
<protein>
    <submittedName>
        <fullName evidence="3">PQQ-dependent sugar dehydrogenase</fullName>
    </submittedName>
</protein>
<dbReference type="Gene3D" id="2.120.10.30">
    <property type="entry name" value="TolB, C-terminal domain"/>
    <property type="match status" value="1"/>
</dbReference>
<feature type="domain" description="Glucose/Sorbosone dehydrogenase" evidence="2">
    <location>
        <begin position="183"/>
        <end position="272"/>
    </location>
</feature>
<evidence type="ECO:0000259" key="2">
    <source>
        <dbReference type="Pfam" id="PF07995"/>
    </source>
</evidence>